<dbReference type="Proteomes" id="UP000838878">
    <property type="component" value="Chromosome 14"/>
</dbReference>
<feature type="transmembrane region" description="Helical" evidence="1">
    <location>
        <begin position="68"/>
        <end position="86"/>
    </location>
</feature>
<dbReference type="OrthoDB" id="8861968at2759"/>
<sequence>MLWELNPTLNIWSVATATAISHLAALLFITLCIALPQNINEKTKLCAAFCVCGALGFYGITLSVSKSFLVVWCMFASFATAASSVLQQPIYNTLNEFDKTATMTTANVIVAGILMVWSIAYNYEYKTCFFIASLLQTGTACVFFIASFRRRR</sequence>
<feature type="transmembrane region" description="Helical" evidence="1">
    <location>
        <begin position="129"/>
        <end position="148"/>
    </location>
</feature>
<feature type="transmembrane region" description="Helical" evidence="1">
    <location>
        <begin position="106"/>
        <end position="123"/>
    </location>
</feature>
<feature type="transmembrane region" description="Helical" evidence="1">
    <location>
        <begin position="45"/>
        <end position="62"/>
    </location>
</feature>
<accession>A0A8J9UJI3</accession>
<protein>
    <submittedName>
        <fullName evidence="2">Uncharacterized protein</fullName>
    </submittedName>
</protein>
<dbReference type="EMBL" id="OV170234">
    <property type="protein sequence ID" value="CAH0720229.1"/>
    <property type="molecule type" value="Genomic_DNA"/>
</dbReference>
<evidence type="ECO:0000313" key="2">
    <source>
        <dbReference type="EMBL" id="CAH0720229.1"/>
    </source>
</evidence>
<keyword evidence="1" id="KW-0812">Transmembrane</keyword>
<feature type="non-terminal residue" evidence="2">
    <location>
        <position position="152"/>
    </location>
</feature>
<gene>
    <name evidence="2" type="ORF">BINO364_LOCUS6489</name>
</gene>
<proteinExistence type="predicted"/>
<keyword evidence="1" id="KW-1133">Transmembrane helix</keyword>
<reference evidence="2" key="1">
    <citation type="submission" date="2021-12" db="EMBL/GenBank/DDBJ databases">
        <authorList>
            <person name="Martin H S."/>
        </authorList>
    </citation>
    <scope>NUCLEOTIDE SEQUENCE</scope>
</reference>
<dbReference type="AlphaFoldDB" id="A0A8J9UJI3"/>
<keyword evidence="3" id="KW-1185">Reference proteome</keyword>
<name>A0A8J9UJI3_9NEOP</name>
<feature type="transmembrane region" description="Helical" evidence="1">
    <location>
        <begin position="12"/>
        <end position="33"/>
    </location>
</feature>
<evidence type="ECO:0000313" key="3">
    <source>
        <dbReference type="Proteomes" id="UP000838878"/>
    </source>
</evidence>
<organism evidence="2 3">
    <name type="scientific">Brenthis ino</name>
    <name type="common">lesser marbled fritillary</name>
    <dbReference type="NCBI Taxonomy" id="405034"/>
    <lineage>
        <taxon>Eukaryota</taxon>
        <taxon>Metazoa</taxon>
        <taxon>Ecdysozoa</taxon>
        <taxon>Arthropoda</taxon>
        <taxon>Hexapoda</taxon>
        <taxon>Insecta</taxon>
        <taxon>Pterygota</taxon>
        <taxon>Neoptera</taxon>
        <taxon>Endopterygota</taxon>
        <taxon>Lepidoptera</taxon>
        <taxon>Glossata</taxon>
        <taxon>Ditrysia</taxon>
        <taxon>Papilionoidea</taxon>
        <taxon>Nymphalidae</taxon>
        <taxon>Heliconiinae</taxon>
        <taxon>Argynnini</taxon>
        <taxon>Brenthis</taxon>
    </lineage>
</organism>
<evidence type="ECO:0000256" key="1">
    <source>
        <dbReference type="SAM" id="Phobius"/>
    </source>
</evidence>
<keyword evidence="1" id="KW-0472">Membrane</keyword>